<accession>A0A5P1EZ68</accession>
<dbReference type="Gramene" id="ONK71174">
    <property type="protein sequence ID" value="ONK71174"/>
    <property type="gene ID" value="A4U43_C04F5570"/>
</dbReference>
<protein>
    <submittedName>
        <fullName evidence="1">Uncharacterized protein</fullName>
    </submittedName>
</protein>
<gene>
    <name evidence="1" type="ORF">A4U43_C04F5570</name>
</gene>
<sequence>MVENDFDGDRRFYHRTNVPLLCDGEKCVMLTWTKDKQQSSVRLGTAYRVRAVDHRQVDVRPPLSQHGSELGASTCFSS</sequence>
<keyword evidence="2" id="KW-1185">Reference proteome</keyword>
<dbReference type="AlphaFoldDB" id="A0A5P1EZ68"/>
<evidence type="ECO:0000313" key="1">
    <source>
        <dbReference type="EMBL" id="ONK71174.1"/>
    </source>
</evidence>
<dbReference type="Proteomes" id="UP000243459">
    <property type="component" value="Chromosome 4"/>
</dbReference>
<reference evidence="2" key="1">
    <citation type="journal article" date="2017" name="Nat. Commun.">
        <title>The asparagus genome sheds light on the origin and evolution of a young Y chromosome.</title>
        <authorList>
            <person name="Harkess A."/>
            <person name="Zhou J."/>
            <person name="Xu C."/>
            <person name="Bowers J.E."/>
            <person name="Van der Hulst R."/>
            <person name="Ayyampalayam S."/>
            <person name="Mercati F."/>
            <person name="Riccardi P."/>
            <person name="McKain M.R."/>
            <person name="Kakrana A."/>
            <person name="Tang H."/>
            <person name="Ray J."/>
            <person name="Groenendijk J."/>
            <person name="Arikit S."/>
            <person name="Mathioni S.M."/>
            <person name="Nakano M."/>
            <person name="Shan H."/>
            <person name="Telgmann-Rauber A."/>
            <person name="Kanno A."/>
            <person name="Yue Z."/>
            <person name="Chen H."/>
            <person name="Li W."/>
            <person name="Chen Y."/>
            <person name="Xu X."/>
            <person name="Zhang Y."/>
            <person name="Luo S."/>
            <person name="Chen H."/>
            <person name="Gao J."/>
            <person name="Mao Z."/>
            <person name="Pires J.C."/>
            <person name="Luo M."/>
            <person name="Kudrna D."/>
            <person name="Wing R.A."/>
            <person name="Meyers B.C."/>
            <person name="Yi K."/>
            <person name="Kong H."/>
            <person name="Lavrijsen P."/>
            <person name="Sunseri F."/>
            <person name="Falavigna A."/>
            <person name="Ye Y."/>
            <person name="Leebens-Mack J.H."/>
            <person name="Chen G."/>
        </authorList>
    </citation>
    <scope>NUCLEOTIDE SEQUENCE [LARGE SCALE GENOMIC DNA]</scope>
    <source>
        <strain evidence="2">cv. DH0086</strain>
    </source>
</reference>
<organism evidence="1 2">
    <name type="scientific">Asparagus officinalis</name>
    <name type="common">Garden asparagus</name>
    <dbReference type="NCBI Taxonomy" id="4686"/>
    <lineage>
        <taxon>Eukaryota</taxon>
        <taxon>Viridiplantae</taxon>
        <taxon>Streptophyta</taxon>
        <taxon>Embryophyta</taxon>
        <taxon>Tracheophyta</taxon>
        <taxon>Spermatophyta</taxon>
        <taxon>Magnoliopsida</taxon>
        <taxon>Liliopsida</taxon>
        <taxon>Asparagales</taxon>
        <taxon>Asparagaceae</taxon>
        <taxon>Asparagoideae</taxon>
        <taxon>Asparagus</taxon>
    </lineage>
</organism>
<proteinExistence type="predicted"/>
<dbReference type="EMBL" id="CM007384">
    <property type="protein sequence ID" value="ONK71174.1"/>
    <property type="molecule type" value="Genomic_DNA"/>
</dbReference>
<evidence type="ECO:0000313" key="2">
    <source>
        <dbReference type="Proteomes" id="UP000243459"/>
    </source>
</evidence>
<name>A0A5P1EZ68_ASPOF</name>